<dbReference type="InterPro" id="IPR005467">
    <property type="entry name" value="His_kinase_dom"/>
</dbReference>
<feature type="repeat" description="TPR" evidence="7">
    <location>
        <begin position="241"/>
        <end position="274"/>
    </location>
</feature>
<feature type="repeat" description="TPR" evidence="7">
    <location>
        <begin position="201"/>
        <end position="234"/>
    </location>
</feature>
<dbReference type="SUPFAM" id="SSF52172">
    <property type="entry name" value="CheY-like"/>
    <property type="match status" value="1"/>
</dbReference>
<feature type="modified residue" description="4-aspartylphosphate" evidence="6">
    <location>
        <position position="1082"/>
    </location>
</feature>
<dbReference type="InterPro" id="IPR018060">
    <property type="entry name" value="HTH_AraC"/>
</dbReference>
<keyword evidence="8" id="KW-0472">Membrane</keyword>
<dbReference type="Gene3D" id="3.30.565.10">
    <property type="entry name" value="Histidine kinase-like ATPase, C-terminal domain"/>
    <property type="match status" value="1"/>
</dbReference>
<dbReference type="FunFam" id="1.10.287.130:FF:000045">
    <property type="entry name" value="Two-component system sensor histidine kinase/response regulator"/>
    <property type="match status" value="1"/>
</dbReference>
<keyword evidence="4" id="KW-0808">Transferase</keyword>
<dbReference type="Pfam" id="PF00072">
    <property type="entry name" value="Response_reg"/>
    <property type="match status" value="1"/>
</dbReference>
<dbReference type="InterPro" id="IPR036890">
    <property type="entry name" value="HATPase_C_sf"/>
</dbReference>
<feature type="repeat" description="TPR" evidence="7">
    <location>
        <begin position="121"/>
        <end position="154"/>
    </location>
</feature>
<dbReference type="Pfam" id="PF13181">
    <property type="entry name" value="TPR_8"/>
    <property type="match status" value="3"/>
</dbReference>
<evidence type="ECO:0000256" key="5">
    <source>
        <dbReference type="ARBA" id="ARBA00022777"/>
    </source>
</evidence>
<organism evidence="12 13">
    <name type="scientific">Fulvivirga marina</name>
    <dbReference type="NCBI Taxonomy" id="2494733"/>
    <lineage>
        <taxon>Bacteria</taxon>
        <taxon>Pseudomonadati</taxon>
        <taxon>Bacteroidota</taxon>
        <taxon>Cytophagia</taxon>
        <taxon>Cytophagales</taxon>
        <taxon>Fulvivirgaceae</taxon>
        <taxon>Fulvivirga</taxon>
    </lineage>
</organism>
<dbReference type="InterPro" id="IPR003594">
    <property type="entry name" value="HATPase_dom"/>
</dbReference>
<dbReference type="Pfam" id="PF12833">
    <property type="entry name" value="HTH_18"/>
    <property type="match status" value="1"/>
</dbReference>
<accession>A0A937KCJ9</accession>
<evidence type="ECO:0000256" key="8">
    <source>
        <dbReference type="SAM" id="Phobius"/>
    </source>
</evidence>
<dbReference type="InterPro" id="IPR004358">
    <property type="entry name" value="Sig_transdc_His_kin-like_C"/>
</dbReference>
<dbReference type="RefSeq" id="WP_202857142.1">
    <property type="nucleotide sequence ID" value="NZ_JAEUGD010000045.1"/>
</dbReference>
<dbReference type="InterPro" id="IPR001789">
    <property type="entry name" value="Sig_transdc_resp-reg_receiver"/>
</dbReference>
<feature type="domain" description="HTH araC/xylS-type" evidence="9">
    <location>
        <begin position="1191"/>
        <end position="1291"/>
    </location>
</feature>
<dbReference type="SMART" id="SM00387">
    <property type="entry name" value="HATPase_c"/>
    <property type="match status" value="1"/>
</dbReference>
<dbReference type="Pfam" id="PF00512">
    <property type="entry name" value="HisKA"/>
    <property type="match status" value="1"/>
</dbReference>
<dbReference type="PROSITE" id="PS50005">
    <property type="entry name" value="TPR"/>
    <property type="match status" value="4"/>
</dbReference>
<keyword evidence="8" id="KW-1133">Transmembrane helix</keyword>
<dbReference type="InterPro" id="IPR019734">
    <property type="entry name" value="TPR_rpt"/>
</dbReference>
<dbReference type="PRINTS" id="PR00344">
    <property type="entry name" value="BCTRLSENSOR"/>
</dbReference>
<keyword evidence="8" id="KW-0812">Transmembrane</keyword>
<dbReference type="Gene3D" id="3.40.50.2300">
    <property type="match status" value="1"/>
</dbReference>
<evidence type="ECO:0000256" key="6">
    <source>
        <dbReference type="PROSITE-ProRule" id="PRU00169"/>
    </source>
</evidence>
<keyword evidence="5" id="KW-0418">Kinase</keyword>
<dbReference type="GO" id="GO:0043565">
    <property type="term" value="F:sequence-specific DNA binding"/>
    <property type="evidence" value="ECO:0007669"/>
    <property type="project" value="InterPro"/>
</dbReference>
<dbReference type="PROSITE" id="PS50109">
    <property type="entry name" value="HIS_KIN"/>
    <property type="match status" value="1"/>
</dbReference>
<dbReference type="SMART" id="SM00342">
    <property type="entry name" value="HTH_ARAC"/>
    <property type="match status" value="1"/>
</dbReference>
<evidence type="ECO:0000313" key="13">
    <source>
        <dbReference type="Proteomes" id="UP000614216"/>
    </source>
</evidence>
<reference evidence="12" key="1">
    <citation type="submission" date="2021-01" db="EMBL/GenBank/DDBJ databases">
        <title>Fulvivirga kasyanovii gen. nov., sp nov., a novel member of the phylum Bacteroidetes isolated from seawater in a mussel farm.</title>
        <authorList>
            <person name="Zhao L.-H."/>
            <person name="Wang Z.-J."/>
        </authorList>
    </citation>
    <scope>NUCLEOTIDE SEQUENCE</scope>
    <source>
        <strain evidence="12">29W222</strain>
    </source>
</reference>
<dbReference type="GO" id="GO:0000155">
    <property type="term" value="F:phosphorelay sensor kinase activity"/>
    <property type="evidence" value="ECO:0007669"/>
    <property type="project" value="InterPro"/>
</dbReference>
<dbReference type="EMBL" id="JAEUGD010000045">
    <property type="protein sequence ID" value="MBL6447602.1"/>
    <property type="molecule type" value="Genomic_DNA"/>
</dbReference>
<evidence type="ECO:0000256" key="1">
    <source>
        <dbReference type="ARBA" id="ARBA00000085"/>
    </source>
</evidence>
<dbReference type="SUPFAM" id="SSF47384">
    <property type="entry name" value="Homodimeric domain of signal transducing histidine kinase"/>
    <property type="match status" value="1"/>
</dbReference>
<dbReference type="EC" id="2.7.13.3" evidence="2"/>
<dbReference type="SMART" id="SM00388">
    <property type="entry name" value="HisKA"/>
    <property type="match status" value="1"/>
</dbReference>
<feature type="domain" description="Response regulatory" evidence="11">
    <location>
        <begin position="1034"/>
        <end position="1149"/>
    </location>
</feature>
<feature type="domain" description="Histidine kinase" evidence="10">
    <location>
        <begin position="779"/>
        <end position="999"/>
    </location>
</feature>
<feature type="repeat" description="TPR" evidence="7">
    <location>
        <begin position="281"/>
        <end position="314"/>
    </location>
</feature>
<dbReference type="PROSITE" id="PS01124">
    <property type="entry name" value="HTH_ARAC_FAMILY_2"/>
    <property type="match status" value="1"/>
</dbReference>
<evidence type="ECO:0000259" key="9">
    <source>
        <dbReference type="PROSITE" id="PS01124"/>
    </source>
</evidence>
<dbReference type="InterPro" id="IPR011006">
    <property type="entry name" value="CheY-like_superfamily"/>
</dbReference>
<dbReference type="CDD" id="cd00075">
    <property type="entry name" value="HATPase"/>
    <property type="match status" value="1"/>
</dbReference>
<dbReference type="SUPFAM" id="SSF55874">
    <property type="entry name" value="ATPase domain of HSP90 chaperone/DNA topoisomerase II/histidine kinase"/>
    <property type="match status" value="1"/>
</dbReference>
<dbReference type="PANTHER" id="PTHR43547">
    <property type="entry name" value="TWO-COMPONENT HISTIDINE KINASE"/>
    <property type="match status" value="1"/>
</dbReference>
<dbReference type="SMART" id="SM00448">
    <property type="entry name" value="REC"/>
    <property type="match status" value="1"/>
</dbReference>
<dbReference type="PROSITE" id="PS50110">
    <property type="entry name" value="RESPONSE_REGULATORY"/>
    <property type="match status" value="1"/>
</dbReference>
<protein>
    <recommendedName>
        <fullName evidence="2">histidine kinase</fullName>
        <ecNumber evidence="2">2.7.13.3</ecNumber>
    </recommendedName>
</protein>
<feature type="transmembrane region" description="Helical" evidence="8">
    <location>
        <begin position="719"/>
        <end position="738"/>
    </location>
</feature>
<gene>
    <name evidence="12" type="ORF">JMN32_14890</name>
</gene>
<dbReference type="SMART" id="SM00028">
    <property type="entry name" value="TPR"/>
    <property type="match status" value="13"/>
</dbReference>
<dbReference type="Gene3D" id="1.10.287.130">
    <property type="match status" value="1"/>
</dbReference>
<dbReference type="Pfam" id="PF02518">
    <property type="entry name" value="HATPase_c"/>
    <property type="match status" value="1"/>
</dbReference>
<dbReference type="SUPFAM" id="SSF48452">
    <property type="entry name" value="TPR-like"/>
    <property type="match status" value="3"/>
</dbReference>
<dbReference type="GO" id="GO:0003700">
    <property type="term" value="F:DNA-binding transcription factor activity"/>
    <property type="evidence" value="ECO:0007669"/>
    <property type="project" value="InterPro"/>
</dbReference>
<evidence type="ECO:0000256" key="3">
    <source>
        <dbReference type="ARBA" id="ARBA00022553"/>
    </source>
</evidence>
<dbReference type="Proteomes" id="UP000614216">
    <property type="component" value="Unassembled WGS sequence"/>
</dbReference>
<keyword evidence="3 6" id="KW-0597">Phosphoprotein</keyword>
<dbReference type="CDD" id="cd00082">
    <property type="entry name" value="HisKA"/>
    <property type="match status" value="1"/>
</dbReference>
<evidence type="ECO:0000259" key="11">
    <source>
        <dbReference type="PROSITE" id="PS50110"/>
    </source>
</evidence>
<sequence length="1292" mass="147733">MKPFLLFLLISIQFTVAYSQDRDEIDSLKRVFEGNAPDTIRLDACKTLSLMLSQVDSAATEHYILRGKSLAHRLKNEEAVLHLELYRGYNYYMGWHYDKALSIYQTVLAKSKIKDIKTVTAETFRFLGDLYWYKGKYDTAIHYYEEAVVIYSVLDDDKGLAISLSNIGESYHIQRDYDKAKAFYNNSYVIYKKLGDKNGMAAYFRNLGYIHSYQGNHAEAIDFFDKALKSYEELGINNKVALLLLDLGSIYAQKGQHKKAISNYTQSLKMFEAEGHYLTVAEMLTRIGLLYYNQGNYTQALSYFTCSQEINEENNGRQNLAYVLNHIGNVHNEQGNRSAALSAYKKSLGQFRAIEHKQGVIYPLSNIASIQEDLGNYDSAIFFYNESLKVSEALGDKTNMANDLKRIGLIHLKNYEEDSAFKYFDHAFKYYEENNALRELREAFQSIGSWYESQVQLPKALDFYFDALQISEEVNDTLGMAKVYGQIAGVYQTQKNVNKTLEYLEESLYFYEINHHTSGIAQTKNDLGKLLAEKGEYKLALTYSFQALENYLQLSDSCSLGNCFLTIASTYRSIQKLDSSLYYLDKSIQQAGKCNEATTLAFAYVEIGRVYQQQKQPFAAIESLEKATIHAEKSQNRLALKTASEYLYPLYKATGQMKKALTTFEVYHAYNDSLFSDVITKTIAQKEMQYAYEKKWREKHIINQQKEAQQVQSLARQRWLIYLIAGALLTMVVVIFAFHRSYVNKKNINVILQAKHKEIAKQKAELEELDHVKSRFFANISHELRTPLTLINGPIQGLLNSKEENFTPTELQTLQVIERNSKQLKNLVNDILDLSKLESNKLEVDNDTVAIKALLNRVASYIEDLCTHLGVSYIQYYDQLSNDWLLIDALKLEKILLNLLSNALKHTPSGGKIQLTATREDDRLIIKVSDTGKGISSIDLPFIFERFYQSKQPGAPLLGGTGIGLALAKDFTKLMGGELTVKSEEGKGSTFILNLPYVPVQPPALEKMMLKDEKESVSLAHSKLQPKAGEKHHNVLIVEDNPDMQQFVQGLLNDKYITSLAPNGKAALQILKEEAIDIVISDVMMPEMDGYVLLKHLKDSDKYRNIPVIMLTALYSEGPKLEALTLGVDDYLSKPFSPKELLARVSNLLVRQEARKQWQQEELVPTAPENYNKHNDEDALNISNNEVVWIKAVESVIRKEIENEEFNISKLADQFHLSERQFRRKISKITGLSPKKYQQEIALNMARELLESRRYTNVTAVAYSVGIQHVTRFSRQFEDRFGKKPGEYFEFH</sequence>
<keyword evidence="13" id="KW-1185">Reference proteome</keyword>
<dbReference type="FunFam" id="3.30.565.10:FF:000006">
    <property type="entry name" value="Sensor histidine kinase WalK"/>
    <property type="match status" value="1"/>
</dbReference>
<dbReference type="InterPro" id="IPR011990">
    <property type="entry name" value="TPR-like_helical_dom_sf"/>
</dbReference>
<keyword evidence="7" id="KW-0802">TPR repeat</keyword>
<dbReference type="Gene3D" id="1.25.40.10">
    <property type="entry name" value="Tetratricopeptide repeat domain"/>
    <property type="match status" value="3"/>
</dbReference>
<proteinExistence type="predicted"/>
<comment type="catalytic activity">
    <reaction evidence="1">
        <text>ATP + protein L-histidine = ADP + protein N-phospho-L-histidine.</text>
        <dbReference type="EC" id="2.7.13.3"/>
    </reaction>
</comment>
<dbReference type="InterPro" id="IPR003661">
    <property type="entry name" value="HisK_dim/P_dom"/>
</dbReference>
<evidence type="ECO:0000256" key="4">
    <source>
        <dbReference type="ARBA" id="ARBA00022679"/>
    </source>
</evidence>
<dbReference type="Gene3D" id="1.10.10.60">
    <property type="entry name" value="Homeodomain-like"/>
    <property type="match status" value="1"/>
</dbReference>
<dbReference type="PANTHER" id="PTHR43547:SF2">
    <property type="entry name" value="HYBRID SIGNAL TRANSDUCTION HISTIDINE KINASE C"/>
    <property type="match status" value="1"/>
</dbReference>
<evidence type="ECO:0000313" key="12">
    <source>
        <dbReference type="EMBL" id="MBL6447602.1"/>
    </source>
</evidence>
<evidence type="ECO:0000256" key="2">
    <source>
        <dbReference type="ARBA" id="ARBA00012438"/>
    </source>
</evidence>
<evidence type="ECO:0000259" key="10">
    <source>
        <dbReference type="PROSITE" id="PS50109"/>
    </source>
</evidence>
<evidence type="ECO:0000256" key="7">
    <source>
        <dbReference type="PROSITE-ProRule" id="PRU00339"/>
    </source>
</evidence>
<dbReference type="InterPro" id="IPR036097">
    <property type="entry name" value="HisK_dim/P_sf"/>
</dbReference>
<dbReference type="Pfam" id="PF13424">
    <property type="entry name" value="TPR_12"/>
    <property type="match status" value="2"/>
</dbReference>
<comment type="caution">
    <text evidence="12">The sequence shown here is derived from an EMBL/GenBank/DDBJ whole genome shotgun (WGS) entry which is preliminary data.</text>
</comment>
<name>A0A937KCJ9_9BACT</name>